<comment type="similarity">
    <text evidence="3 10">Belongs to the cytochrome P450 family.</text>
</comment>
<accession>A0A067PYY2</accession>
<dbReference type="InterPro" id="IPR017972">
    <property type="entry name" value="Cyt_P450_CS"/>
</dbReference>
<protein>
    <recommendedName>
        <fullName evidence="13">Cytochrome P450</fullName>
    </recommendedName>
</protein>
<keyword evidence="7 9" id="KW-0408">Iron</keyword>
<evidence type="ECO:0000256" key="6">
    <source>
        <dbReference type="ARBA" id="ARBA00023002"/>
    </source>
</evidence>
<evidence type="ECO:0000313" key="12">
    <source>
        <dbReference type="Proteomes" id="UP000027265"/>
    </source>
</evidence>
<evidence type="ECO:0000256" key="2">
    <source>
        <dbReference type="ARBA" id="ARBA00005179"/>
    </source>
</evidence>
<gene>
    <name evidence="11" type="ORF">JAAARDRAFT_33833</name>
</gene>
<organism evidence="11 12">
    <name type="scientific">Jaapia argillacea MUCL 33604</name>
    <dbReference type="NCBI Taxonomy" id="933084"/>
    <lineage>
        <taxon>Eukaryota</taxon>
        <taxon>Fungi</taxon>
        <taxon>Dikarya</taxon>
        <taxon>Basidiomycota</taxon>
        <taxon>Agaricomycotina</taxon>
        <taxon>Agaricomycetes</taxon>
        <taxon>Agaricomycetidae</taxon>
        <taxon>Jaapiales</taxon>
        <taxon>Jaapiaceae</taxon>
        <taxon>Jaapia</taxon>
    </lineage>
</organism>
<dbReference type="GO" id="GO:0016705">
    <property type="term" value="F:oxidoreductase activity, acting on paired donors, with incorporation or reduction of molecular oxygen"/>
    <property type="evidence" value="ECO:0007669"/>
    <property type="project" value="InterPro"/>
</dbReference>
<dbReference type="GO" id="GO:0005506">
    <property type="term" value="F:iron ion binding"/>
    <property type="evidence" value="ECO:0007669"/>
    <property type="project" value="InterPro"/>
</dbReference>
<evidence type="ECO:0008006" key="13">
    <source>
        <dbReference type="Google" id="ProtNLM"/>
    </source>
</evidence>
<comment type="pathway">
    <text evidence="2">Secondary metabolite biosynthesis.</text>
</comment>
<proteinExistence type="inferred from homology"/>
<dbReference type="CDD" id="cd11065">
    <property type="entry name" value="CYP64-like"/>
    <property type="match status" value="1"/>
</dbReference>
<dbReference type="PANTHER" id="PTHR46300:SF7">
    <property type="entry name" value="P450, PUTATIVE (EUROFUNG)-RELATED"/>
    <property type="match status" value="1"/>
</dbReference>
<name>A0A067PYY2_9AGAM</name>
<dbReference type="GO" id="GO:0020037">
    <property type="term" value="F:heme binding"/>
    <property type="evidence" value="ECO:0007669"/>
    <property type="project" value="InterPro"/>
</dbReference>
<evidence type="ECO:0000256" key="10">
    <source>
        <dbReference type="RuleBase" id="RU000461"/>
    </source>
</evidence>
<dbReference type="EMBL" id="KL197716">
    <property type="protein sequence ID" value="KDQ59105.1"/>
    <property type="molecule type" value="Genomic_DNA"/>
</dbReference>
<dbReference type="InterPro" id="IPR036396">
    <property type="entry name" value="Cyt_P450_sf"/>
</dbReference>
<evidence type="ECO:0000256" key="4">
    <source>
        <dbReference type="ARBA" id="ARBA00022617"/>
    </source>
</evidence>
<evidence type="ECO:0000256" key="1">
    <source>
        <dbReference type="ARBA" id="ARBA00001971"/>
    </source>
</evidence>
<evidence type="ECO:0000256" key="3">
    <source>
        <dbReference type="ARBA" id="ARBA00010617"/>
    </source>
</evidence>
<dbReference type="Proteomes" id="UP000027265">
    <property type="component" value="Unassembled WGS sequence"/>
</dbReference>
<evidence type="ECO:0000313" key="11">
    <source>
        <dbReference type="EMBL" id="KDQ59105.1"/>
    </source>
</evidence>
<keyword evidence="6 10" id="KW-0560">Oxidoreductase</keyword>
<dbReference type="PROSITE" id="PS00086">
    <property type="entry name" value="CYTOCHROME_P450"/>
    <property type="match status" value="1"/>
</dbReference>
<dbReference type="PRINTS" id="PR00463">
    <property type="entry name" value="EP450I"/>
</dbReference>
<keyword evidence="12" id="KW-1185">Reference proteome</keyword>
<dbReference type="Gene3D" id="1.10.630.10">
    <property type="entry name" value="Cytochrome P450"/>
    <property type="match status" value="1"/>
</dbReference>
<dbReference type="SUPFAM" id="SSF48264">
    <property type="entry name" value="Cytochrome P450"/>
    <property type="match status" value="1"/>
</dbReference>
<evidence type="ECO:0000256" key="9">
    <source>
        <dbReference type="PIRSR" id="PIRSR602401-1"/>
    </source>
</evidence>
<feature type="binding site" description="axial binding residue" evidence="9">
    <location>
        <position position="441"/>
    </location>
    <ligand>
        <name>heme</name>
        <dbReference type="ChEBI" id="CHEBI:30413"/>
    </ligand>
    <ligandPart>
        <name>Fe</name>
        <dbReference type="ChEBI" id="CHEBI:18248"/>
    </ligandPart>
</feature>
<sequence length="514" mass="58034">MASPTTIVGSALVVYFSWKLLSTPNSNARGLPTPPGPKPLPVIGNLLDAPKDFFWLTYDKWTKQYGDIVSINVFGQTIIILGSLQATNDLFEKRSSIYSDRVRLPMIMELMGYEWNVALMRYTNRWRRHRRTFHQYFNQNAVHVYQPVQLREARALVQGILDDPTDFYAHLKHTFTSMSMDITYGIQIDAKNDNYEETAELILDSIIQTAVPGGYLVDLMPILKYVPSWFPGASFKRKAAKWRVLGARFVNEPFNAVKAALSRGEHVRPSMVSSLLQKLPEEHDDEDEEIIKNTAGLTYAAGADTTLSALETFFLAMVLYPDVQKRAQAELDRVVGSSRLPGFDDRKDLPYLNAIVKETMRWQPVTPLAVVHSPIADDVYKGYFIPKGSIIFGNSWTILQDPIAYPNPKEYKPERFLKDGQLDPNVQDPDLAAFGFGRRICPGRHFSNSTLFIFISSILSVFDITPPLDEQGKPIQLSPEMTTGLISHPSPFKCTIKPRSVEAVGVIREPLVEE</sequence>
<dbReference type="PANTHER" id="PTHR46300">
    <property type="entry name" value="P450, PUTATIVE (EUROFUNG)-RELATED-RELATED"/>
    <property type="match status" value="1"/>
</dbReference>
<comment type="cofactor">
    <cofactor evidence="1 9">
        <name>heme</name>
        <dbReference type="ChEBI" id="CHEBI:30413"/>
    </cofactor>
</comment>
<dbReference type="InterPro" id="IPR002401">
    <property type="entry name" value="Cyt_P450_E_grp-I"/>
</dbReference>
<evidence type="ECO:0000256" key="5">
    <source>
        <dbReference type="ARBA" id="ARBA00022723"/>
    </source>
</evidence>
<dbReference type="InterPro" id="IPR001128">
    <property type="entry name" value="Cyt_P450"/>
</dbReference>
<dbReference type="PRINTS" id="PR00385">
    <property type="entry name" value="P450"/>
</dbReference>
<dbReference type="HOGENOM" id="CLU_001570_2_3_1"/>
<dbReference type="GO" id="GO:0004497">
    <property type="term" value="F:monooxygenase activity"/>
    <property type="evidence" value="ECO:0007669"/>
    <property type="project" value="UniProtKB-KW"/>
</dbReference>
<dbReference type="Pfam" id="PF00067">
    <property type="entry name" value="p450"/>
    <property type="match status" value="1"/>
</dbReference>
<reference evidence="12" key="1">
    <citation type="journal article" date="2014" name="Proc. Natl. Acad. Sci. U.S.A.">
        <title>Extensive sampling of basidiomycete genomes demonstrates inadequacy of the white-rot/brown-rot paradigm for wood decay fungi.</title>
        <authorList>
            <person name="Riley R."/>
            <person name="Salamov A.A."/>
            <person name="Brown D.W."/>
            <person name="Nagy L.G."/>
            <person name="Floudas D."/>
            <person name="Held B.W."/>
            <person name="Levasseur A."/>
            <person name="Lombard V."/>
            <person name="Morin E."/>
            <person name="Otillar R."/>
            <person name="Lindquist E.A."/>
            <person name="Sun H."/>
            <person name="LaButti K.M."/>
            <person name="Schmutz J."/>
            <person name="Jabbour D."/>
            <person name="Luo H."/>
            <person name="Baker S.E."/>
            <person name="Pisabarro A.G."/>
            <person name="Walton J.D."/>
            <person name="Blanchette R.A."/>
            <person name="Henrissat B."/>
            <person name="Martin F."/>
            <person name="Cullen D."/>
            <person name="Hibbett D.S."/>
            <person name="Grigoriev I.V."/>
        </authorList>
    </citation>
    <scope>NUCLEOTIDE SEQUENCE [LARGE SCALE GENOMIC DNA]</scope>
    <source>
        <strain evidence="12">MUCL 33604</strain>
    </source>
</reference>
<dbReference type="STRING" id="933084.A0A067PYY2"/>
<keyword evidence="5 9" id="KW-0479">Metal-binding</keyword>
<evidence type="ECO:0000256" key="8">
    <source>
        <dbReference type="ARBA" id="ARBA00023033"/>
    </source>
</evidence>
<keyword evidence="8 10" id="KW-0503">Monooxygenase</keyword>
<keyword evidence="4 9" id="KW-0349">Heme</keyword>
<dbReference type="OrthoDB" id="1103324at2759"/>
<evidence type="ECO:0000256" key="7">
    <source>
        <dbReference type="ARBA" id="ARBA00023004"/>
    </source>
</evidence>
<dbReference type="InterPro" id="IPR050364">
    <property type="entry name" value="Cytochrome_P450_fung"/>
</dbReference>
<dbReference type="AlphaFoldDB" id="A0A067PYY2"/>
<dbReference type="InParanoid" id="A0A067PYY2"/>